<dbReference type="InterPro" id="IPR029063">
    <property type="entry name" value="SAM-dependent_MTases_sf"/>
</dbReference>
<dbReference type="EMBL" id="BCMM01000032">
    <property type="protein sequence ID" value="GAQ65686.1"/>
    <property type="molecule type" value="Genomic_DNA"/>
</dbReference>
<evidence type="ECO:0000313" key="3">
    <source>
        <dbReference type="Proteomes" id="UP000067448"/>
    </source>
</evidence>
<dbReference type="SUPFAM" id="SSF53335">
    <property type="entry name" value="S-adenosyl-L-methionine-dependent methyltransferases"/>
    <property type="match status" value="1"/>
</dbReference>
<evidence type="ECO:0000259" key="1">
    <source>
        <dbReference type="Pfam" id="PF13649"/>
    </source>
</evidence>
<dbReference type="Gene3D" id="3.40.50.150">
    <property type="entry name" value="Vaccinia Virus protein VP39"/>
    <property type="match status" value="1"/>
</dbReference>
<dbReference type="OrthoDB" id="4567566at2"/>
<proteinExistence type="predicted"/>
<organism evidence="2 3">
    <name type="scientific">Streptomyces scabiei</name>
    <dbReference type="NCBI Taxonomy" id="1930"/>
    <lineage>
        <taxon>Bacteria</taxon>
        <taxon>Bacillati</taxon>
        <taxon>Actinomycetota</taxon>
        <taxon>Actinomycetes</taxon>
        <taxon>Kitasatosporales</taxon>
        <taxon>Streptomycetaceae</taxon>
        <taxon>Streptomyces</taxon>
    </lineage>
</organism>
<reference evidence="3" key="1">
    <citation type="submission" date="2015-11" db="EMBL/GenBank/DDBJ databases">
        <authorList>
            <consortium name="Cross-ministerial Strategic Innovation Promotion Program (SIP) consortium"/>
            <person name="Tomihama T."/>
            <person name="Ikenaga M."/>
            <person name="Sakai M."/>
            <person name="Okubo T."/>
            <person name="Ikeda S."/>
        </authorList>
    </citation>
    <scope>NUCLEOTIDE SEQUENCE [LARGE SCALE GENOMIC DNA]</scope>
    <source>
        <strain evidence="3">S58</strain>
    </source>
</reference>
<dbReference type="GO" id="GO:0008168">
    <property type="term" value="F:methyltransferase activity"/>
    <property type="evidence" value="ECO:0007669"/>
    <property type="project" value="UniProtKB-ARBA"/>
</dbReference>
<reference evidence="3" key="3">
    <citation type="submission" date="2016-02" db="EMBL/GenBank/DDBJ databases">
        <title>Draft genome of pathogenic Streptomyces sp. in Japan.</title>
        <authorList>
            <person name="Tomihama T."/>
            <person name="Ikenaga M."/>
            <person name="Sakai M."/>
            <person name="Okubo T."/>
            <person name="Ikeda S."/>
        </authorList>
    </citation>
    <scope>NUCLEOTIDE SEQUENCE [LARGE SCALE GENOMIC DNA]</scope>
    <source>
        <strain evidence="3">S58</strain>
    </source>
</reference>
<reference evidence="2 3" key="2">
    <citation type="journal article" date="2016" name="Genome Announc.">
        <title>Draft Genome Sequences of Streptomyces scabiei S58, Streptomyces turgidiscabies T45, and Streptomyces acidiscabies a10, the Pathogens of Potato Common Scab, Isolated in Japan.</title>
        <authorList>
            <person name="Tomihama T."/>
            <person name="Nishi Y."/>
            <person name="Sakai M."/>
            <person name="Ikenaga M."/>
            <person name="Okubo T."/>
            <person name="Ikeda S."/>
        </authorList>
    </citation>
    <scope>NUCLEOTIDE SEQUENCE [LARGE SCALE GENOMIC DNA]</scope>
    <source>
        <strain evidence="2 3">S58</strain>
    </source>
</reference>
<dbReference type="RefSeq" id="WP_107118319.1">
    <property type="nucleotide sequence ID" value="NZ_BCMM01000032.1"/>
</dbReference>
<feature type="domain" description="Methyltransferase" evidence="1">
    <location>
        <begin position="52"/>
        <end position="139"/>
    </location>
</feature>
<dbReference type="Proteomes" id="UP000067448">
    <property type="component" value="Unassembled WGS sequence"/>
</dbReference>
<accession>A0A100JU24</accession>
<dbReference type="AlphaFoldDB" id="A0A100JU24"/>
<gene>
    <name evidence="2" type="ORF">SsS58_06101</name>
</gene>
<comment type="caution">
    <text evidence="2">The sequence shown here is derived from an EMBL/GenBank/DDBJ whole genome shotgun (WGS) entry which is preliminary data.</text>
</comment>
<evidence type="ECO:0000313" key="2">
    <source>
        <dbReference type="EMBL" id="GAQ65686.1"/>
    </source>
</evidence>
<dbReference type="InterPro" id="IPR041698">
    <property type="entry name" value="Methyltransf_25"/>
</dbReference>
<dbReference type="Pfam" id="PF13649">
    <property type="entry name" value="Methyltransf_25"/>
    <property type="match status" value="1"/>
</dbReference>
<name>A0A100JU24_STRSC</name>
<protein>
    <submittedName>
        <fullName evidence="2">Tellurite resistance protein TehB</fullName>
    </submittedName>
</protein>
<dbReference type="CDD" id="cd02440">
    <property type="entry name" value="AdoMet_MTases"/>
    <property type="match status" value="1"/>
</dbReference>
<sequence length="224" mass="24842">MNQPVSKASVHAFYADAIPRGRNTAENLQAATSERFNTLLESIGNGTPRTALDLGYGTGTYTIALGRAGFRVTAVDQISRDAILRRIGGDSDWAYRIDPRECLAENFAIDEDFGVIVAKDVLHYLARRDVESLLTSAVAHARGANYHYLEVFTGITRRSADGRPLRIEGEADYSPDSFREVIERIYDGWDLTLLWSEYAEQDSRTGRNCFEATRATVIAANRAA</sequence>